<accession>A8P942</accession>
<gene>
    <name evidence="5" type="ORF">CC1G_09547</name>
</gene>
<dbReference type="InterPro" id="IPR040442">
    <property type="entry name" value="Pyrv_kinase-like_dom_sf"/>
</dbReference>
<evidence type="ECO:0000256" key="3">
    <source>
        <dbReference type="ARBA" id="ARBA00023239"/>
    </source>
</evidence>
<dbReference type="InterPro" id="IPR015813">
    <property type="entry name" value="Pyrv/PenolPyrv_kinase-like_dom"/>
</dbReference>
<protein>
    <submittedName>
        <fullName evidence="5">HpcH/HpaI aldolase/citrate lyase family protein</fullName>
    </submittedName>
</protein>
<organism evidence="5 6">
    <name type="scientific">Coprinopsis cinerea (strain Okayama-7 / 130 / ATCC MYA-4618 / FGSC 9003)</name>
    <name type="common">Inky cap fungus</name>
    <name type="synonym">Hormographiella aspergillata</name>
    <dbReference type="NCBI Taxonomy" id="240176"/>
    <lineage>
        <taxon>Eukaryota</taxon>
        <taxon>Fungi</taxon>
        <taxon>Dikarya</taxon>
        <taxon>Basidiomycota</taxon>
        <taxon>Agaricomycotina</taxon>
        <taxon>Agaricomycetes</taxon>
        <taxon>Agaricomycetidae</taxon>
        <taxon>Agaricales</taxon>
        <taxon>Agaricineae</taxon>
        <taxon>Psathyrellaceae</taxon>
        <taxon>Coprinopsis</taxon>
    </lineage>
</organism>
<proteinExistence type="inferred from homology"/>
<feature type="domain" description="HpcH/HpaI aldolase/citrate lyase" evidence="4">
    <location>
        <begin position="48"/>
        <end position="215"/>
    </location>
</feature>
<dbReference type="SUPFAM" id="SSF51621">
    <property type="entry name" value="Phosphoenolpyruvate/pyruvate domain"/>
    <property type="match status" value="1"/>
</dbReference>
<evidence type="ECO:0000256" key="1">
    <source>
        <dbReference type="ARBA" id="ARBA00005568"/>
    </source>
</evidence>
<comment type="similarity">
    <text evidence="1">Belongs to the HpcH/HpaI aldolase family.</text>
</comment>
<sequence length="225" mass="23803">MSSSHSHPLLETFKSTHPNSKPSYGVWLTLPGTFNARTIAQASHDLGWILIDCEHGLVPLVPGAAETIAAIKGTRTITNPSSNGSPDSRVSAPSTIVRIPATGASDSTSWQIKYALDAGADGVLVPMVSTAAKAREVVQEAKFPPQGRRGFGSPFTHTLWGLSTPDYLASANHSSLVIVQIETKEAVDNVEEIANVEGIDALFIGPYDLSISLGYPPPSPVSARY</sequence>
<dbReference type="Gene3D" id="3.20.20.60">
    <property type="entry name" value="Phosphoenolpyruvate-binding domains"/>
    <property type="match status" value="1"/>
</dbReference>
<dbReference type="PANTHER" id="PTHR30502">
    <property type="entry name" value="2-KETO-3-DEOXY-L-RHAMNONATE ALDOLASE"/>
    <property type="match status" value="1"/>
</dbReference>
<evidence type="ECO:0000313" key="5">
    <source>
        <dbReference type="EMBL" id="EAU82088.1"/>
    </source>
</evidence>
<evidence type="ECO:0000259" key="4">
    <source>
        <dbReference type="Pfam" id="PF03328"/>
    </source>
</evidence>
<evidence type="ECO:0000313" key="6">
    <source>
        <dbReference type="Proteomes" id="UP000001861"/>
    </source>
</evidence>
<comment type="caution">
    <text evidence="5">The sequence shown here is derived from an EMBL/GenBank/DDBJ whole genome shotgun (WGS) entry which is preliminary data.</text>
</comment>
<dbReference type="GO" id="GO:0046872">
    <property type="term" value="F:metal ion binding"/>
    <property type="evidence" value="ECO:0007669"/>
    <property type="project" value="UniProtKB-KW"/>
</dbReference>
<dbReference type="PANTHER" id="PTHR30502:SF0">
    <property type="entry name" value="PHOSPHOENOLPYRUVATE CARBOXYLASE FAMILY PROTEIN"/>
    <property type="match status" value="1"/>
</dbReference>
<keyword evidence="3 5" id="KW-0456">Lyase</keyword>
<dbReference type="Pfam" id="PF03328">
    <property type="entry name" value="HpcH_HpaI"/>
    <property type="match status" value="1"/>
</dbReference>
<dbReference type="GO" id="GO:0005737">
    <property type="term" value="C:cytoplasm"/>
    <property type="evidence" value="ECO:0007669"/>
    <property type="project" value="TreeGrafter"/>
</dbReference>
<keyword evidence="2" id="KW-0479">Metal-binding</keyword>
<dbReference type="EMBL" id="AACS02000011">
    <property type="protein sequence ID" value="EAU82088.1"/>
    <property type="molecule type" value="Genomic_DNA"/>
</dbReference>
<dbReference type="OMA" id="QIGLWCG"/>
<dbReference type="GO" id="GO:0016832">
    <property type="term" value="F:aldehyde-lyase activity"/>
    <property type="evidence" value="ECO:0007669"/>
    <property type="project" value="TreeGrafter"/>
</dbReference>
<dbReference type="InterPro" id="IPR050251">
    <property type="entry name" value="HpcH-HpaI_aldolase"/>
</dbReference>
<evidence type="ECO:0000256" key="2">
    <source>
        <dbReference type="ARBA" id="ARBA00022723"/>
    </source>
</evidence>
<dbReference type="GeneID" id="6016309"/>
<reference evidence="5 6" key="1">
    <citation type="journal article" date="2010" name="Proc. Natl. Acad. Sci. U.S.A.">
        <title>Insights into evolution of multicellular fungi from the assembled chromosomes of the mushroom Coprinopsis cinerea (Coprinus cinereus).</title>
        <authorList>
            <person name="Stajich J.E."/>
            <person name="Wilke S.K."/>
            <person name="Ahren D."/>
            <person name="Au C.H."/>
            <person name="Birren B.W."/>
            <person name="Borodovsky M."/>
            <person name="Burns C."/>
            <person name="Canback B."/>
            <person name="Casselton L.A."/>
            <person name="Cheng C.K."/>
            <person name="Deng J."/>
            <person name="Dietrich F.S."/>
            <person name="Fargo D.C."/>
            <person name="Farman M.L."/>
            <person name="Gathman A.C."/>
            <person name="Goldberg J."/>
            <person name="Guigo R."/>
            <person name="Hoegger P.J."/>
            <person name="Hooker J.B."/>
            <person name="Huggins A."/>
            <person name="James T.Y."/>
            <person name="Kamada T."/>
            <person name="Kilaru S."/>
            <person name="Kodira C."/>
            <person name="Kues U."/>
            <person name="Kupfer D."/>
            <person name="Kwan H.S."/>
            <person name="Lomsadze A."/>
            <person name="Li W."/>
            <person name="Lilly W.W."/>
            <person name="Ma L.J."/>
            <person name="Mackey A.J."/>
            <person name="Manning G."/>
            <person name="Martin F."/>
            <person name="Muraguchi H."/>
            <person name="Natvig D.O."/>
            <person name="Palmerini H."/>
            <person name="Ramesh M.A."/>
            <person name="Rehmeyer C.J."/>
            <person name="Roe B.A."/>
            <person name="Shenoy N."/>
            <person name="Stanke M."/>
            <person name="Ter-Hovhannisyan V."/>
            <person name="Tunlid A."/>
            <person name="Velagapudi R."/>
            <person name="Vision T.J."/>
            <person name="Zeng Q."/>
            <person name="Zolan M.E."/>
            <person name="Pukkila P.J."/>
        </authorList>
    </citation>
    <scope>NUCLEOTIDE SEQUENCE [LARGE SCALE GENOMIC DNA]</scope>
    <source>
        <strain evidence="6">Okayama-7 / 130 / ATCC MYA-4618 / FGSC 9003</strain>
    </source>
</reference>
<keyword evidence="6" id="KW-1185">Reference proteome</keyword>
<dbReference type="VEuPathDB" id="FungiDB:CC1G_09547"/>
<dbReference type="STRING" id="240176.A8P942"/>
<dbReference type="OrthoDB" id="1621678at2759"/>
<name>A8P942_COPC7</name>
<dbReference type="AlphaFoldDB" id="A8P942"/>
<dbReference type="KEGG" id="cci:CC1G_09547"/>
<dbReference type="eggNOG" id="ENOG502QR7H">
    <property type="taxonomic scope" value="Eukaryota"/>
</dbReference>
<dbReference type="RefSeq" id="XP_001839692.1">
    <property type="nucleotide sequence ID" value="XM_001839640.1"/>
</dbReference>
<dbReference type="InParanoid" id="A8P942"/>
<dbReference type="InterPro" id="IPR005000">
    <property type="entry name" value="Aldolase/citrate-lyase_domain"/>
</dbReference>
<dbReference type="Proteomes" id="UP000001861">
    <property type="component" value="Unassembled WGS sequence"/>
</dbReference>